<proteinExistence type="predicted"/>
<sequence length="71" mass="8426">MNILAYSMLVLSAPTKCPYILTNSHSTPYLTKRKEKSIEIQNVHKKTKWRYIKKENHAVMIFQSKIKDFQL</sequence>
<dbReference type="EMBL" id="CM004466">
    <property type="protein sequence ID" value="OCT99417.1"/>
    <property type="molecule type" value="Genomic_DNA"/>
</dbReference>
<protein>
    <submittedName>
        <fullName evidence="1">Uncharacterized protein</fullName>
    </submittedName>
</protein>
<accession>A0A974DYX2</accession>
<name>A0A974DYX2_XENLA</name>
<reference evidence="2" key="1">
    <citation type="journal article" date="2016" name="Nature">
        <title>Genome evolution in the allotetraploid frog Xenopus laevis.</title>
        <authorList>
            <person name="Session A.M."/>
            <person name="Uno Y."/>
            <person name="Kwon T."/>
            <person name="Chapman J.A."/>
            <person name="Toyoda A."/>
            <person name="Takahashi S."/>
            <person name="Fukui A."/>
            <person name="Hikosaka A."/>
            <person name="Suzuki A."/>
            <person name="Kondo M."/>
            <person name="van Heeringen S.J."/>
            <person name="Quigley I."/>
            <person name="Heinz S."/>
            <person name="Ogino H."/>
            <person name="Ochi H."/>
            <person name="Hellsten U."/>
            <person name="Lyons J.B."/>
            <person name="Simakov O."/>
            <person name="Putnam N."/>
            <person name="Stites J."/>
            <person name="Kuroki Y."/>
            <person name="Tanaka T."/>
            <person name="Michiue T."/>
            <person name="Watanabe M."/>
            <person name="Bogdanovic O."/>
            <person name="Lister R."/>
            <person name="Georgiou G."/>
            <person name="Paranjpe S.S."/>
            <person name="van Kruijsbergen I."/>
            <person name="Shu S."/>
            <person name="Carlson J."/>
            <person name="Kinoshita T."/>
            <person name="Ohta Y."/>
            <person name="Mawaribuchi S."/>
            <person name="Jenkins J."/>
            <person name="Grimwood J."/>
            <person name="Schmutz J."/>
            <person name="Mitros T."/>
            <person name="Mozaffari S.V."/>
            <person name="Suzuki Y."/>
            <person name="Haramoto Y."/>
            <person name="Yamamoto T.S."/>
            <person name="Takagi C."/>
            <person name="Heald R."/>
            <person name="Miller K."/>
            <person name="Haudenschild C."/>
            <person name="Kitzman J."/>
            <person name="Nakayama T."/>
            <person name="Izutsu Y."/>
            <person name="Robert J."/>
            <person name="Fortriede J."/>
            <person name="Burns K."/>
            <person name="Lotay V."/>
            <person name="Karimi K."/>
            <person name="Yasuoka Y."/>
            <person name="Dichmann D.S."/>
            <person name="Flajnik M.F."/>
            <person name="Houston D.W."/>
            <person name="Shendure J."/>
            <person name="DuPasquier L."/>
            <person name="Vize P.D."/>
            <person name="Zorn A.M."/>
            <person name="Ito M."/>
            <person name="Marcotte E.M."/>
            <person name="Wallingford J.B."/>
            <person name="Ito Y."/>
            <person name="Asashima M."/>
            <person name="Ueno N."/>
            <person name="Matsuda Y."/>
            <person name="Veenstra G.J."/>
            <person name="Fujiyama A."/>
            <person name="Harland R.M."/>
            <person name="Taira M."/>
            <person name="Rokhsar D.S."/>
        </authorList>
    </citation>
    <scope>NUCLEOTIDE SEQUENCE [LARGE SCALE GENOMIC DNA]</scope>
    <source>
        <strain evidence="2">J</strain>
    </source>
</reference>
<evidence type="ECO:0000313" key="1">
    <source>
        <dbReference type="EMBL" id="OCT99417.1"/>
    </source>
</evidence>
<organism evidence="1 2">
    <name type="scientific">Xenopus laevis</name>
    <name type="common">African clawed frog</name>
    <dbReference type="NCBI Taxonomy" id="8355"/>
    <lineage>
        <taxon>Eukaryota</taxon>
        <taxon>Metazoa</taxon>
        <taxon>Chordata</taxon>
        <taxon>Craniata</taxon>
        <taxon>Vertebrata</taxon>
        <taxon>Euteleostomi</taxon>
        <taxon>Amphibia</taxon>
        <taxon>Batrachia</taxon>
        <taxon>Anura</taxon>
        <taxon>Pipoidea</taxon>
        <taxon>Pipidae</taxon>
        <taxon>Xenopodinae</taxon>
        <taxon>Xenopus</taxon>
        <taxon>Xenopus</taxon>
    </lineage>
</organism>
<evidence type="ECO:0000313" key="2">
    <source>
        <dbReference type="Proteomes" id="UP000694892"/>
    </source>
</evidence>
<gene>
    <name evidence="1" type="ORF">XELAEV_18005197mg</name>
</gene>
<dbReference type="Proteomes" id="UP000694892">
    <property type="component" value="Chromosome 1L"/>
</dbReference>
<dbReference type="AlphaFoldDB" id="A0A974DYX2"/>